<dbReference type="InterPro" id="IPR012348">
    <property type="entry name" value="RNR-like"/>
</dbReference>
<proteinExistence type="predicted"/>
<dbReference type="Proteomes" id="UP001216329">
    <property type="component" value="Chromosome"/>
</dbReference>
<dbReference type="SUPFAM" id="SSF47240">
    <property type="entry name" value="Ferritin-like"/>
    <property type="match status" value="1"/>
</dbReference>
<dbReference type="EMBL" id="CP119325">
    <property type="protein sequence ID" value="WEK31362.1"/>
    <property type="molecule type" value="Genomic_DNA"/>
</dbReference>
<organism evidence="1 2">
    <name type="scientific">Candidatus Pseudomonas phytovorans</name>
    <dbReference type="NCBI Taxonomy" id="3121377"/>
    <lineage>
        <taxon>Bacteria</taxon>
        <taxon>Pseudomonadati</taxon>
        <taxon>Pseudomonadota</taxon>
        <taxon>Gammaproteobacteria</taxon>
        <taxon>Pseudomonadales</taxon>
        <taxon>Pseudomonadaceae</taxon>
        <taxon>Pseudomonas</taxon>
    </lineage>
</organism>
<dbReference type="GO" id="GO:0016491">
    <property type="term" value="F:oxidoreductase activity"/>
    <property type="evidence" value="ECO:0007669"/>
    <property type="project" value="InterPro"/>
</dbReference>
<evidence type="ECO:0000313" key="2">
    <source>
        <dbReference type="Proteomes" id="UP001216329"/>
    </source>
</evidence>
<dbReference type="InterPro" id="IPR009078">
    <property type="entry name" value="Ferritin-like_SF"/>
</dbReference>
<dbReference type="Pfam" id="PF11583">
    <property type="entry name" value="AurF"/>
    <property type="match status" value="1"/>
</dbReference>
<gene>
    <name evidence="1" type="ORF">P0Y58_03970</name>
</gene>
<accession>A0AAJ5WIM4</accession>
<dbReference type="AlphaFoldDB" id="A0AAJ5WIM4"/>
<protein>
    <submittedName>
        <fullName evidence="1">Diiron oxygenase</fullName>
    </submittedName>
</protein>
<evidence type="ECO:0000313" key="1">
    <source>
        <dbReference type="EMBL" id="WEK31362.1"/>
    </source>
</evidence>
<sequence length="312" mass="35849">MSLDLINDHWYAKATVRSTPRIIVPDYDGEQLIYPVSRCAMCEHPTIQAHGKGIKNYLLTQAAYQFLYNVGLLETKFIIQCCLDMLHDKFPGIGNVEKLQALTVIIDEGYHAHVALDYLTQMNEKSGIEAIEVPQTNQKLDATARAYAQLPETLRTEFQLLAVTIAENVLTDEVANLGRERALSKSFTTLMVDHVRDEGRHSRFFADVMKKRWPTLPESTRERFGLMLPAYLDDFLDLDPERRFERRMLAHCGLTPEQAEQVIHESDPTFHADHARMKKSILQRLYRLLRQMGILDLPQVREAFADRDYASA</sequence>
<name>A0AAJ5WIM4_9PSED</name>
<reference evidence="1" key="1">
    <citation type="submission" date="2023-03" db="EMBL/GenBank/DDBJ databases">
        <title>Andean soil-derived lignocellulolytic bacterial consortium as a source of novel taxa and putative plastic-active enzymes.</title>
        <authorList>
            <person name="Diaz-Garcia L."/>
            <person name="Chuvochina M."/>
            <person name="Feuerriegel G."/>
            <person name="Bunk B."/>
            <person name="Sproer C."/>
            <person name="Streit W.R."/>
            <person name="Rodriguez L.M."/>
            <person name="Overmann J."/>
            <person name="Jimenez D.J."/>
        </authorList>
    </citation>
    <scope>NUCLEOTIDE SEQUENCE</scope>
    <source>
        <strain evidence="1">MAG 876</strain>
    </source>
</reference>
<dbReference type="InterPro" id="IPR025859">
    <property type="entry name" value="AurF/CmlI"/>
</dbReference>
<dbReference type="Gene3D" id="1.10.620.20">
    <property type="entry name" value="Ribonucleotide Reductase, subunit A"/>
    <property type="match status" value="1"/>
</dbReference>